<accession>A0ACB8RI27</accession>
<reference evidence="1" key="1">
    <citation type="submission" date="2021-02" db="EMBL/GenBank/DDBJ databases">
        <authorList>
            <consortium name="DOE Joint Genome Institute"/>
            <person name="Ahrendt S."/>
            <person name="Looney B.P."/>
            <person name="Miyauchi S."/>
            <person name="Morin E."/>
            <person name="Drula E."/>
            <person name="Courty P.E."/>
            <person name="Chicoki N."/>
            <person name="Fauchery L."/>
            <person name="Kohler A."/>
            <person name="Kuo A."/>
            <person name="Labutti K."/>
            <person name="Pangilinan J."/>
            <person name="Lipzen A."/>
            <person name="Riley R."/>
            <person name="Andreopoulos W."/>
            <person name="He G."/>
            <person name="Johnson J."/>
            <person name="Barry K.W."/>
            <person name="Grigoriev I.V."/>
            <person name="Nagy L."/>
            <person name="Hibbett D."/>
            <person name="Henrissat B."/>
            <person name="Matheny P.B."/>
            <person name="Labbe J."/>
            <person name="Martin F."/>
        </authorList>
    </citation>
    <scope>NUCLEOTIDE SEQUENCE</scope>
    <source>
        <strain evidence="1">FP105234-sp</strain>
    </source>
</reference>
<sequence>MQTWMVAMRRATRLDEFRPGDGDARHQREKDSQTPRDCAIARGLGAHIVHELAGSGARRARGKRDATSDVDVEEHVRYRWGRAIFQFLRIRLGRGGVVGMIATKGRAKSLEGPGPMRAAAAAGPPSHRAAVSALARRPRCPPAVPSVLPVIPSDHTAASQTYAESRHGPVADTRLIINIAPCVSLRLAIACPLSLVPLPASSANSYMMAIGVRGRRRVTVCICVAILLHCAAHRRAPLLAALQIAGTEAVSGLHASSSSSTPSQLSCRELAGEDQGGHRAARAHGHCRKILRRAEAPPPSPTTVLRNVRRIPQSQPATVKISASLQFRRVGGALQRLAGFPSMFPSTAMPTEAKTKANDQRRSHRAASDRMLTAVVPPSTHSDSF</sequence>
<dbReference type="Proteomes" id="UP000814033">
    <property type="component" value="Unassembled WGS sequence"/>
</dbReference>
<organism evidence="1 2">
    <name type="scientific">Auriscalpium vulgare</name>
    <dbReference type="NCBI Taxonomy" id="40419"/>
    <lineage>
        <taxon>Eukaryota</taxon>
        <taxon>Fungi</taxon>
        <taxon>Dikarya</taxon>
        <taxon>Basidiomycota</taxon>
        <taxon>Agaricomycotina</taxon>
        <taxon>Agaricomycetes</taxon>
        <taxon>Russulales</taxon>
        <taxon>Auriscalpiaceae</taxon>
        <taxon>Auriscalpium</taxon>
    </lineage>
</organism>
<dbReference type="EMBL" id="MU276024">
    <property type="protein sequence ID" value="KAI0043306.1"/>
    <property type="molecule type" value="Genomic_DNA"/>
</dbReference>
<proteinExistence type="predicted"/>
<evidence type="ECO:0000313" key="2">
    <source>
        <dbReference type="Proteomes" id="UP000814033"/>
    </source>
</evidence>
<evidence type="ECO:0000313" key="1">
    <source>
        <dbReference type="EMBL" id="KAI0043306.1"/>
    </source>
</evidence>
<comment type="caution">
    <text evidence="1">The sequence shown here is derived from an EMBL/GenBank/DDBJ whole genome shotgun (WGS) entry which is preliminary data.</text>
</comment>
<protein>
    <submittedName>
        <fullName evidence="1">Uncharacterized protein</fullName>
    </submittedName>
</protein>
<keyword evidence="2" id="KW-1185">Reference proteome</keyword>
<gene>
    <name evidence="1" type="ORF">FA95DRAFT_411602</name>
</gene>
<name>A0ACB8RI27_9AGAM</name>
<reference evidence="1" key="2">
    <citation type="journal article" date="2022" name="New Phytol.">
        <title>Evolutionary transition to the ectomycorrhizal habit in the genomes of a hyperdiverse lineage of mushroom-forming fungi.</title>
        <authorList>
            <person name="Looney B."/>
            <person name="Miyauchi S."/>
            <person name="Morin E."/>
            <person name="Drula E."/>
            <person name="Courty P.E."/>
            <person name="Kohler A."/>
            <person name="Kuo A."/>
            <person name="LaButti K."/>
            <person name="Pangilinan J."/>
            <person name="Lipzen A."/>
            <person name="Riley R."/>
            <person name="Andreopoulos W."/>
            <person name="He G."/>
            <person name="Johnson J."/>
            <person name="Nolan M."/>
            <person name="Tritt A."/>
            <person name="Barry K.W."/>
            <person name="Grigoriev I.V."/>
            <person name="Nagy L.G."/>
            <person name="Hibbett D."/>
            <person name="Henrissat B."/>
            <person name="Matheny P.B."/>
            <person name="Labbe J."/>
            <person name="Martin F.M."/>
        </authorList>
    </citation>
    <scope>NUCLEOTIDE SEQUENCE</scope>
    <source>
        <strain evidence="1">FP105234-sp</strain>
    </source>
</reference>